<dbReference type="PANTHER" id="PTHR11831">
    <property type="entry name" value="30S 40S RIBOSOMAL PROTEIN"/>
    <property type="match status" value="1"/>
</dbReference>
<accession>A0A1E7FCA5</accession>
<dbReference type="Pfam" id="PF01479">
    <property type="entry name" value="S4"/>
    <property type="match status" value="1"/>
</dbReference>
<dbReference type="FunCoup" id="A0A1E7FCA5">
    <property type="interactions" value="120"/>
</dbReference>
<evidence type="ECO:0000256" key="3">
    <source>
        <dbReference type="ARBA" id="ARBA00022517"/>
    </source>
</evidence>
<keyword evidence="13" id="KW-1185">Reference proteome</keyword>
<dbReference type="EMBL" id="KV784359">
    <property type="protein sequence ID" value="OEU15812.1"/>
    <property type="molecule type" value="Genomic_DNA"/>
</dbReference>
<dbReference type="CDD" id="cd00165">
    <property type="entry name" value="S4"/>
    <property type="match status" value="1"/>
</dbReference>
<dbReference type="GO" id="GO:0032040">
    <property type="term" value="C:small-subunit processome"/>
    <property type="evidence" value="ECO:0007669"/>
    <property type="project" value="TreeGrafter"/>
</dbReference>
<dbReference type="GO" id="GO:0006364">
    <property type="term" value="P:rRNA processing"/>
    <property type="evidence" value="ECO:0007669"/>
    <property type="project" value="TreeGrafter"/>
</dbReference>
<feature type="domain" description="RNA-binding S4" evidence="10">
    <location>
        <begin position="107"/>
        <end position="173"/>
    </location>
</feature>
<dbReference type="GO" id="GO:0019843">
    <property type="term" value="F:rRNA binding"/>
    <property type="evidence" value="ECO:0007669"/>
    <property type="project" value="InterPro"/>
</dbReference>
<dbReference type="Proteomes" id="UP000095751">
    <property type="component" value="Unassembled WGS sequence"/>
</dbReference>
<dbReference type="GO" id="GO:0030515">
    <property type="term" value="F:snoRNA binding"/>
    <property type="evidence" value="ECO:0007669"/>
    <property type="project" value="TreeGrafter"/>
</dbReference>
<dbReference type="InParanoid" id="A0A1E7FCA5"/>
<dbReference type="GO" id="GO:0034457">
    <property type="term" value="C:Mpp10 complex"/>
    <property type="evidence" value="ECO:0007669"/>
    <property type="project" value="TreeGrafter"/>
</dbReference>
<evidence type="ECO:0000256" key="8">
    <source>
        <dbReference type="ARBA" id="ARBA00072223"/>
    </source>
</evidence>
<evidence type="ECO:0000313" key="13">
    <source>
        <dbReference type="Proteomes" id="UP000095751"/>
    </source>
</evidence>
<dbReference type="PROSITE" id="PS50889">
    <property type="entry name" value="S4"/>
    <property type="match status" value="1"/>
</dbReference>
<dbReference type="InterPro" id="IPR002942">
    <property type="entry name" value="S4_RNA-bd"/>
</dbReference>
<name>A0A1E7FCA5_9STRA</name>
<protein>
    <recommendedName>
        <fullName evidence="7">U3 small nucleolar ribonucleoprotein protein IMP3</fullName>
    </recommendedName>
    <alternativeName>
        <fullName evidence="8">U3 small nucleolar ribonucleoprotein protein imp3</fullName>
    </alternativeName>
</protein>
<keyword evidence="6" id="KW-0687">Ribonucleoprotein</keyword>
<reference evidence="12 13" key="1">
    <citation type="submission" date="2016-09" db="EMBL/GenBank/DDBJ databases">
        <title>Extensive genetic diversity and differential bi-allelic expression allows diatom success in the polar Southern Ocean.</title>
        <authorList>
            <consortium name="DOE Joint Genome Institute"/>
            <person name="Mock T."/>
            <person name="Otillar R.P."/>
            <person name="Strauss J."/>
            <person name="Dupont C."/>
            <person name="Frickenhaus S."/>
            <person name="Maumus F."/>
            <person name="Mcmullan M."/>
            <person name="Sanges R."/>
            <person name="Schmutz J."/>
            <person name="Toseland A."/>
            <person name="Valas R."/>
            <person name="Veluchamy A."/>
            <person name="Ward B.J."/>
            <person name="Allen A."/>
            <person name="Barry K."/>
            <person name="Falciatore A."/>
            <person name="Ferrante M."/>
            <person name="Fortunato A.E."/>
            <person name="Gloeckner G."/>
            <person name="Gruber A."/>
            <person name="Hipkin R."/>
            <person name="Janech M."/>
            <person name="Kroth P."/>
            <person name="Leese F."/>
            <person name="Lindquist E."/>
            <person name="Lyon B.R."/>
            <person name="Martin J."/>
            <person name="Mayer C."/>
            <person name="Parker M."/>
            <person name="Quesneville H."/>
            <person name="Raymond J."/>
            <person name="Uhlig C."/>
            <person name="Valentin K.U."/>
            <person name="Worden A.Z."/>
            <person name="Armbrust E.V."/>
            <person name="Bowler C."/>
            <person name="Green B."/>
            <person name="Moulton V."/>
            <person name="Van Oosterhout C."/>
            <person name="Grigoriev I."/>
        </authorList>
    </citation>
    <scope>NUCLEOTIDE SEQUENCE [LARGE SCALE GENOMIC DNA]</scope>
    <source>
        <strain evidence="12 13">CCMP1102</strain>
    </source>
</reference>
<dbReference type="PANTHER" id="PTHR11831:SF1">
    <property type="entry name" value="U3 SMALL NUCLEOLAR RIBONUCLEOPROTEIN PROTEIN IMP3"/>
    <property type="match status" value="1"/>
</dbReference>
<evidence type="ECO:0000256" key="9">
    <source>
        <dbReference type="PROSITE-ProRule" id="PRU00182"/>
    </source>
</evidence>
<comment type="subcellular location">
    <subcellularLocation>
        <location evidence="1">Nucleus</location>
        <location evidence="1">Nucleolus</location>
    </subcellularLocation>
</comment>
<dbReference type="SMART" id="SM00363">
    <property type="entry name" value="S4"/>
    <property type="match status" value="1"/>
</dbReference>
<evidence type="ECO:0000256" key="2">
    <source>
        <dbReference type="ARBA" id="ARBA00007465"/>
    </source>
</evidence>
<evidence type="ECO:0000256" key="7">
    <source>
        <dbReference type="ARBA" id="ARBA00069727"/>
    </source>
</evidence>
<dbReference type="FunFam" id="3.10.290.10:FF:000006">
    <property type="entry name" value="U3 small nucleolar ribonucleoprotein IMP3"/>
    <property type="match status" value="1"/>
</dbReference>
<evidence type="ECO:0000259" key="10">
    <source>
        <dbReference type="SMART" id="SM00363"/>
    </source>
</evidence>
<dbReference type="GO" id="GO:0042274">
    <property type="term" value="P:ribosomal small subunit biogenesis"/>
    <property type="evidence" value="ECO:0007669"/>
    <property type="project" value="TreeGrafter"/>
</dbReference>
<gene>
    <name evidence="12" type="ORF">FRACYDRAFT_187422</name>
</gene>
<dbReference type="InterPro" id="IPR001912">
    <property type="entry name" value="Ribosomal_uS4_N"/>
</dbReference>
<sequence>MRELKHHEKKLLRKVDLYSWKKEDNLRVAKIMRRYHIQNRDDYVAYTRICGMVTKLSAKIKTLKADDPFRIAMSDQLLTKLEDLGLINKATSLKNAEDITASAICRRRIPVVMVRLKMAQTLKTAITFIESGQIRVGPNCVTDPAFLVAKNMEDYVTWVDSSKVRRTVQKYNDKLDDFDLL</sequence>
<keyword evidence="12" id="KW-0689">Ribosomal protein</keyword>
<dbReference type="OrthoDB" id="10248812at2759"/>
<dbReference type="Gene3D" id="3.10.290.10">
    <property type="entry name" value="RNA-binding S4 domain"/>
    <property type="match status" value="1"/>
</dbReference>
<evidence type="ECO:0000256" key="6">
    <source>
        <dbReference type="ARBA" id="ARBA00023274"/>
    </source>
</evidence>
<dbReference type="InterPro" id="IPR022801">
    <property type="entry name" value="Ribosomal_uS4"/>
</dbReference>
<evidence type="ECO:0000256" key="4">
    <source>
        <dbReference type="ARBA" id="ARBA00022884"/>
    </source>
</evidence>
<evidence type="ECO:0000259" key="11">
    <source>
        <dbReference type="SMART" id="SM01390"/>
    </source>
</evidence>
<dbReference type="AlphaFoldDB" id="A0A1E7FCA5"/>
<organism evidence="12 13">
    <name type="scientific">Fragilariopsis cylindrus CCMP1102</name>
    <dbReference type="NCBI Taxonomy" id="635003"/>
    <lineage>
        <taxon>Eukaryota</taxon>
        <taxon>Sar</taxon>
        <taxon>Stramenopiles</taxon>
        <taxon>Ochrophyta</taxon>
        <taxon>Bacillariophyta</taxon>
        <taxon>Bacillariophyceae</taxon>
        <taxon>Bacillariophycidae</taxon>
        <taxon>Bacillariales</taxon>
        <taxon>Bacillariaceae</taxon>
        <taxon>Fragilariopsis</taxon>
    </lineage>
</organism>
<dbReference type="SUPFAM" id="SSF55174">
    <property type="entry name" value="Alpha-L RNA-binding motif"/>
    <property type="match status" value="1"/>
</dbReference>
<dbReference type="GO" id="GO:0005840">
    <property type="term" value="C:ribosome"/>
    <property type="evidence" value="ECO:0007669"/>
    <property type="project" value="UniProtKB-KW"/>
</dbReference>
<evidence type="ECO:0000256" key="5">
    <source>
        <dbReference type="ARBA" id="ARBA00023242"/>
    </source>
</evidence>
<dbReference type="KEGG" id="fcy:FRACYDRAFT_187422"/>
<proteinExistence type="inferred from homology"/>
<dbReference type="InterPro" id="IPR036986">
    <property type="entry name" value="S4_RNA-bd_sf"/>
</dbReference>
<evidence type="ECO:0000256" key="1">
    <source>
        <dbReference type="ARBA" id="ARBA00004604"/>
    </source>
</evidence>
<dbReference type="SMART" id="SM01390">
    <property type="entry name" value="Ribosomal_S4"/>
    <property type="match status" value="1"/>
</dbReference>
<comment type="similarity">
    <text evidence="2">Belongs to the universal ribosomal protein uS4 family.</text>
</comment>
<feature type="domain" description="Small ribosomal subunit protein uS4 N-terminal" evidence="11">
    <location>
        <begin position="3"/>
        <end position="106"/>
    </location>
</feature>
<keyword evidence="3" id="KW-0690">Ribosome biogenesis</keyword>
<evidence type="ECO:0000313" key="12">
    <source>
        <dbReference type="EMBL" id="OEU15812.1"/>
    </source>
</evidence>
<dbReference type="Pfam" id="PF00163">
    <property type="entry name" value="Ribosomal_S4"/>
    <property type="match status" value="1"/>
</dbReference>
<keyword evidence="5" id="KW-0539">Nucleus</keyword>
<keyword evidence="4 9" id="KW-0694">RNA-binding</keyword>